<dbReference type="PANTHER" id="PTHR10996:SF277">
    <property type="entry name" value="GLYOXYLATE REDUCTASE_HYDROXYPYRUVATE REDUCTASE"/>
    <property type="match status" value="1"/>
</dbReference>
<feature type="domain" description="D-isomer specific 2-hydroxyacid dehydrogenase catalytic" evidence="4">
    <location>
        <begin position="92"/>
        <end position="383"/>
    </location>
</feature>
<comment type="similarity">
    <text evidence="2">Belongs to the D-isomer specific 2-hydroxyacid dehydrogenase family.</text>
</comment>
<dbReference type="Pfam" id="PF02826">
    <property type="entry name" value="2-Hacid_dh_C"/>
    <property type="match status" value="1"/>
</dbReference>
<evidence type="ECO:0000256" key="3">
    <source>
        <dbReference type="SAM" id="Phobius"/>
    </source>
</evidence>
<protein>
    <submittedName>
        <fullName evidence="7">Glyoxylate reductase/hydroxypyruvate reductase-like</fullName>
    </submittedName>
</protein>
<evidence type="ECO:0000259" key="4">
    <source>
        <dbReference type="Pfam" id="PF00389"/>
    </source>
</evidence>
<dbReference type="InterPro" id="IPR006139">
    <property type="entry name" value="D-isomer_2_OHA_DH_cat_dom"/>
</dbReference>
<dbReference type="SUPFAM" id="SSF52283">
    <property type="entry name" value="Formate/glycerate dehydrogenase catalytic domain-like"/>
    <property type="match status" value="1"/>
</dbReference>
<dbReference type="GeneID" id="106465955"/>
<keyword evidence="1 2" id="KW-0560">Oxidoreductase</keyword>
<dbReference type="Proteomes" id="UP000694941">
    <property type="component" value="Unplaced"/>
</dbReference>
<dbReference type="InterPro" id="IPR036291">
    <property type="entry name" value="NAD(P)-bd_dom_sf"/>
</dbReference>
<dbReference type="Gene3D" id="3.40.50.720">
    <property type="entry name" value="NAD(P)-binding Rossmann-like Domain"/>
    <property type="match status" value="2"/>
</dbReference>
<sequence>MNRVALGNIMYARFILYTYCQLILFTIVCRILYVVDVKASLIKANIQFTANERMNCNKNLKKYEPGSLGIAGLSSFTGSKNSKPVVYVSRPDIPSEAINLLKIECDVHMWTEARPVPREELLKNVAGKDALYCLITEKIDAEVLEAAGPKLKVVGTMSVGCDHIDLKECKKRQKEFHNTTLMHLNRNKIIMYMQKHGGWLKCGWSPLYMCGSALKGSTVGIFGMGRIGQAVMERLKPFKPKQILYNSRSEKGKEVEASFVDFEELLCRSDFLLVCSSLNPKTEEVFDERAFKLMKPNAIFINTSRGGTVNHEALYKALVEKEIQAAGLDVMTPEPLPLDHPLTKLSNCVLIPHIGSATVETRTAMAMLTSQNILTALNGSSMPAPAF</sequence>
<dbReference type="PANTHER" id="PTHR10996">
    <property type="entry name" value="2-HYDROXYACID DEHYDROGENASE-RELATED"/>
    <property type="match status" value="1"/>
</dbReference>
<proteinExistence type="inferred from homology"/>
<evidence type="ECO:0000256" key="2">
    <source>
        <dbReference type="RuleBase" id="RU003719"/>
    </source>
</evidence>
<keyword evidence="3" id="KW-0812">Transmembrane</keyword>
<dbReference type="SUPFAM" id="SSF51735">
    <property type="entry name" value="NAD(P)-binding Rossmann-fold domains"/>
    <property type="match status" value="1"/>
</dbReference>
<keyword evidence="3" id="KW-0472">Membrane</keyword>
<evidence type="ECO:0000313" key="6">
    <source>
        <dbReference type="Proteomes" id="UP000694941"/>
    </source>
</evidence>
<evidence type="ECO:0000259" key="5">
    <source>
        <dbReference type="Pfam" id="PF02826"/>
    </source>
</evidence>
<organism evidence="6 7">
    <name type="scientific">Limulus polyphemus</name>
    <name type="common">Atlantic horseshoe crab</name>
    <dbReference type="NCBI Taxonomy" id="6850"/>
    <lineage>
        <taxon>Eukaryota</taxon>
        <taxon>Metazoa</taxon>
        <taxon>Ecdysozoa</taxon>
        <taxon>Arthropoda</taxon>
        <taxon>Chelicerata</taxon>
        <taxon>Merostomata</taxon>
        <taxon>Xiphosura</taxon>
        <taxon>Limulidae</taxon>
        <taxon>Limulus</taxon>
    </lineage>
</organism>
<reference evidence="7" key="1">
    <citation type="submission" date="2025-08" db="UniProtKB">
        <authorList>
            <consortium name="RefSeq"/>
        </authorList>
    </citation>
    <scope>IDENTIFICATION</scope>
    <source>
        <tissue evidence="7">Muscle</tissue>
    </source>
</reference>
<dbReference type="InterPro" id="IPR050223">
    <property type="entry name" value="D-isomer_2-hydroxyacid_DH"/>
</dbReference>
<accession>A0ABM1T173</accession>
<evidence type="ECO:0000256" key="1">
    <source>
        <dbReference type="ARBA" id="ARBA00023002"/>
    </source>
</evidence>
<dbReference type="CDD" id="cd05301">
    <property type="entry name" value="GDH"/>
    <property type="match status" value="1"/>
</dbReference>
<dbReference type="RefSeq" id="XP_022249629.1">
    <property type="nucleotide sequence ID" value="XM_022393921.1"/>
</dbReference>
<keyword evidence="6" id="KW-1185">Reference proteome</keyword>
<feature type="domain" description="D-isomer specific 2-hydroxyacid dehydrogenase NAD-binding" evidence="5">
    <location>
        <begin position="183"/>
        <end position="355"/>
    </location>
</feature>
<keyword evidence="3" id="KW-1133">Transmembrane helix</keyword>
<gene>
    <name evidence="7" type="primary">LOC106465955</name>
</gene>
<evidence type="ECO:0000313" key="7">
    <source>
        <dbReference type="RefSeq" id="XP_022249629.1"/>
    </source>
</evidence>
<feature type="transmembrane region" description="Helical" evidence="3">
    <location>
        <begin position="12"/>
        <end position="33"/>
    </location>
</feature>
<dbReference type="Pfam" id="PF00389">
    <property type="entry name" value="2-Hacid_dh"/>
    <property type="match status" value="1"/>
</dbReference>
<name>A0ABM1T173_LIMPO</name>
<dbReference type="InterPro" id="IPR006140">
    <property type="entry name" value="D-isomer_DH_NAD-bd"/>
</dbReference>